<reference evidence="2" key="1">
    <citation type="journal article" date="2020" name="Nature">
        <title>Giant virus diversity and host interactions through global metagenomics.</title>
        <authorList>
            <person name="Schulz F."/>
            <person name="Roux S."/>
            <person name="Paez-Espino D."/>
            <person name="Jungbluth S."/>
            <person name="Walsh D.A."/>
            <person name="Denef V.J."/>
            <person name="McMahon K.D."/>
            <person name="Konstantinidis K.T."/>
            <person name="Eloe-Fadrosh E.A."/>
            <person name="Kyrpides N.C."/>
            <person name="Woyke T."/>
        </authorList>
    </citation>
    <scope>NUCLEOTIDE SEQUENCE</scope>
    <source>
        <strain evidence="2">GVMAG-M-3300018416-45</strain>
    </source>
</reference>
<proteinExistence type="predicted"/>
<evidence type="ECO:0000256" key="1">
    <source>
        <dbReference type="SAM" id="MobiDB-lite"/>
    </source>
</evidence>
<feature type="compositionally biased region" description="Acidic residues" evidence="1">
    <location>
        <begin position="82"/>
        <end position="93"/>
    </location>
</feature>
<protein>
    <submittedName>
        <fullName evidence="2">Uncharacterized protein</fullName>
    </submittedName>
</protein>
<organism evidence="2">
    <name type="scientific">viral metagenome</name>
    <dbReference type="NCBI Taxonomy" id="1070528"/>
    <lineage>
        <taxon>unclassified sequences</taxon>
        <taxon>metagenomes</taxon>
        <taxon>organismal metagenomes</taxon>
    </lineage>
</organism>
<dbReference type="AlphaFoldDB" id="A0A6C0BPX5"/>
<feature type="region of interest" description="Disordered" evidence="1">
    <location>
        <begin position="63"/>
        <end position="96"/>
    </location>
</feature>
<name>A0A6C0BPX5_9ZZZZ</name>
<sequence length="230" mass="24760">MGYLLYMNRQLTRLNNTVTAQQDVLSTLIKDIKSSHEAPLVDHQYGASPVAIKVAKMVEGLKTTSAGGDDNHSDSDSNGSNSEDDSSDDEPDEQNAVVEKVEEALRESPEDVSDAVINSPFGDISSVMYMGGVKGTISMDEIGIDNIKDVMDKMSGLITNESGSQYDIDVDELDDQPSDDAELPNDTPSTIDVSSMKVSELRSVVTDKMGPVANLSKLKKNELIDLLGAN</sequence>
<dbReference type="EMBL" id="MN739225">
    <property type="protein sequence ID" value="QHS94495.1"/>
    <property type="molecule type" value="Genomic_DNA"/>
</dbReference>
<evidence type="ECO:0000313" key="2">
    <source>
        <dbReference type="EMBL" id="QHS94495.1"/>
    </source>
</evidence>
<accession>A0A6C0BPX5</accession>